<keyword evidence="7 10" id="KW-0067">ATP-binding</keyword>
<evidence type="ECO:0000256" key="1">
    <source>
        <dbReference type="ARBA" id="ARBA00008069"/>
    </source>
</evidence>
<evidence type="ECO:0000256" key="3">
    <source>
        <dbReference type="ARBA" id="ARBA00012739"/>
    </source>
</evidence>
<evidence type="ECO:0000256" key="4">
    <source>
        <dbReference type="ARBA" id="ARBA00014428"/>
    </source>
</evidence>
<keyword evidence="13" id="KW-1185">Reference proteome</keyword>
<dbReference type="RefSeq" id="WP_341411359.1">
    <property type="nucleotide sequence ID" value="NZ_JBBUTH010000008.1"/>
</dbReference>
<dbReference type="InterPro" id="IPR036928">
    <property type="entry name" value="AS_sf"/>
</dbReference>
<keyword evidence="5 10" id="KW-0436">Ligase</keyword>
<keyword evidence="6 10" id="KW-0547">Nucleotide-binding</keyword>
<reference evidence="12 13" key="1">
    <citation type="submission" date="2024-04" db="EMBL/GenBank/DDBJ databases">
        <title>Novel species of the genus Ideonella isolated from streams.</title>
        <authorList>
            <person name="Lu H."/>
        </authorList>
    </citation>
    <scope>NUCLEOTIDE SEQUENCE [LARGE SCALE GENOMIC DNA]</scope>
    <source>
        <strain evidence="12 13">DXS22W</strain>
    </source>
</reference>
<dbReference type="EC" id="6.3.5.7" evidence="3 10"/>
<evidence type="ECO:0000256" key="6">
    <source>
        <dbReference type="ARBA" id="ARBA00022741"/>
    </source>
</evidence>
<dbReference type="NCBIfam" id="TIGR00132">
    <property type="entry name" value="gatA"/>
    <property type="match status" value="1"/>
</dbReference>
<feature type="active site" description="Acyl-ester intermediate" evidence="10">
    <location>
        <position position="178"/>
    </location>
</feature>
<feature type="domain" description="Amidase" evidence="11">
    <location>
        <begin position="26"/>
        <end position="476"/>
    </location>
</feature>
<proteinExistence type="inferred from homology"/>
<comment type="catalytic activity">
    <reaction evidence="9 10">
        <text>L-glutamyl-tRNA(Gln) + L-glutamine + ATP + H2O = L-glutaminyl-tRNA(Gln) + L-glutamate + ADP + phosphate + H(+)</text>
        <dbReference type="Rhea" id="RHEA:17521"/>
        <dbReference type="Rhea" id="RHEA-COMP:9681"/>
        <dbReference type="Rhea" id="RHEA-COMP:9684"/>
        <dbReference type="ChEBI" id="CHEBI:15377"/>
        <dbReference type="ChEBI" id="CHEBI:15378"/>
        <dbReference type="ChEBI" id="CHEBI:29985"/>
        <dbReference type="ChEBI" id="CHEBI:30616"/>
        <dbReference type="ChEBI" id="CHEBI:43474"/>
        <dbReference type="ChEBI" id="CHEBI:58359"/>
        <dbReference type="ChEBI" id="CHEBI:78520"/>
        <dbReference type="ChEBI" id="CHEBI:78521"/>
        <dbReference type="ChEBI" id="CHEBI:456216"/>
        <dbReference type="EC" id="6.3.5.7"/>
    </reaction>
</comment>
<dbReference type="Gene3D" id="3.90.1300.10">
    <property type="entry name" value="Amidase signature (AS) domain"/>
    <property type="match status" value="1"/>
</dbReference>
<dbReference type="PANTHER" id="PTHR11895:SF151">
    <property type="entry name" value="GLUTAMYL-TRNA(GLN) AMIDOTRANSFERASE SUBUNIT A"/>
    <property type="match status" value="1"/>
</dbReference>
<dbReference type="EMBL" id="JBBUTH010000008">
    <property type="protein sequence ID" value="MEK8051660.1"/>
    <property type="molecule type" value="Genomic_DNA"/>
</dbReference>
<evidence type="ECO:0000256" key="2">
    <source>
        <dbReference type="ARBA" id="ARBA00011123"/>
    </source>
</evidence>
<dbReference type="HAMAP" id="MF_00120">
    <property type="entry name" value="GatA"/>
    <property type="match status" value="1"/>
</dbReference>
<feature type="active site" description="Charge relay system" evidence="10">
    <location>
        <position position="154"/>
    </location>
</feature>
<evidence type="ECO:0000256" key="10">
    <source>
        <dbReference type="HAMAP-Rule" id="MF_00120"/>
    </source>
</evidence>
<comment type="subunit">
    <text evidence="2 10">Heterotrimer of A, B and C subunits.</text>
</comment>
<dbReference type="InterPro" id="IPR000120">
    <property type="entry name" value="Amidase"/>
</dbReference>
<evidence type="ECO:0000256" key="5">
    <source>
        <dbReference type="ARBA" id="ARBA00022598"/>
    </source>
</evidence>
<sequence>MSGDLHNLGVAQLGRALADKTVSSEEVTRHLLGRIEAQQSLGAFLHVDAEAALAGARAADAQRAAGQAGPLTGVPIAHKDIFVTRGAPTTAGSKMLAGYASPFDATVVARLNAAGTVSLGKLNCDEFAMGSANENSAYFAAHNPWDATRVPGGSSGGSATAVAARLLPAATGTDTGGSIRQPASFTGITGIKPTYGVCSRYGMIAFASSLDQAGPMARSAEDCALLLGAMSGFDERDATSAQRPPQDFHAQMLTPREGASASQPLAGLRIGLPREFFPEGLSSDVDAAVRGALAELQKLGATLVDVSLPRTQLSIPVYYIIAPAEASSNLSRFDGVKFGHRAQQYTDLLDMYKKSRAEGFGPEVKRRIMIGTYVLSHGYYDAYYLQAQKLRRMIADDFQACFRQCDVIAGPVAPTVAWALHAQDADPLQAYLADIFTLPASLAGLPGMSLPAGFGEGGMPVGLQLIGNYFAEGTLLHTAHALQQATDWHTRAPAGI</sequence>
<name>A0ABU9CM52_9BURK</name>
<evidence type="ECO:0000256" key="8">
    <source>
        <dbReference type="ARBA" id="ARBA00022917"/>
    </source>
</evidence>
<protein>
    <recommendedName>
        <fullName evidence="4 10">Glutamyl-tRNA(Gln) amidotransferase subunit A</fullName>
        <shortName evidence="10">Glu-ADT subunit A</shortName>
        <ecNumber evidence="3 10">6.3.5.7</ecNumber>
    </recommendedName>
</protein>
<evidence type="ECO:0000256" key="9">
    <source>
        <dbReference type="ARBA" id="ARBA00047407"/>
    </source>
</evidence>
<evidence type="ECO:0000313" key="12">
    <source>
        <dbReference type="EMBL" id="MEK8051660.1"/>
    </source>
</evidence>
<dbReference type="PROSITE" id="PS00571">
    <property type="entry name" value="AMIDASES"/>
    <property type="match status" value="1"/>
</dbReference>
<evidence type="ECO:0000259" key="11">
    <source>
        <dbReference type="Pfam" id="PF01425"/>
    </source>
</evidence>
<comment type="similarity">
    <text evidence="1 10">Belongs to the amidase family. GatA subfamily.</text>
</comment>
<feature type="active site" description="Charge relay system" evidence="10">
    <location>
        <position position="79"/>
    </location>
</feature>
<organism evidence="12 13">
    <name type="scientific">Pseudaquabacterium inlustre</name>
    <dbReference type="NCBI Taxonomy" id="2984192"/>
    <lineage>
        <taxon>Bacteria</taxon>
        <taxon>Pseudomonadati</taxon>
        <taxon>Pseudomonadota</taxon>
        <taxon>Betaproteobacteria</taxon>
        <taxon>Burkholderiales</taxon>
        <taxon>Sphaerotilaceae</taxon>
        <taxon>Pseudaquabacterium</taxon>
    </lineage>
</organism>
<dbReference type="InterPro" id="IPR020556">
    <property type="entry name" value="Amidase_CS"/>
</dbReference>
<accession>A0ABU9CM52</accession>
<dbReference type="InterPro" id="IPR023631">
    <property type="entry name" value="Amidase_dom"/>
</dbReference>
<comment type="caution">
    <text evidence="12">The sequence shown here is derived from an EMBL/GenBank/DDBJ whole genome shotgun (WGS) entry which is preliminary data.</text>
</comment>
<dbReference type="PANTHER" id="PTHR11895">
    <property type="entry name" value="TRANSAMIDASE"/>
    <property type="match status" value="1"/>
</dbReference>
<evidence type="ECO:0000313" key="13">
    <source>
        <dbReference type="Proteomes" id="UP001365405"/>
    </source>
</evidence>
<dbReference type="InterPro" id="IPR004412">
    <property type="entry name" value="GatA"/>
</dbReference>
<gene>
    <name evidence="10 12" type="primary">gatA</name>
    <name evidence="12" type="ORF">AACH10_15525</name>
</gene>
<dbReference type="Proteomes" id="UP001365405">
    <property type="component" value="Unassembled WGS sequence"/>
</dbReference>
<comment type="function">
    <text evidence="10">Allows the formation of correctly charged Gln-tRNA(Gln) through the transamidation of misacylated Glu-tRNA(Gln) in organisms which lack glutaminyl-tRNA synthetase. The reaction takes place in the presence of glutamine and ATP through an activated gamma-phospho-Glu-tRNA(Gln).</text>
</comment>
<keyword evidence="8 10" id="KW-0648">Protein biosynthesis</keyword>
<evidence type="ECO:0000256" key="7">
    <source>
        <dbReference type="ARBA" id="ARBA00022840"/>
    </source>
</evidence>
<dbReference type="Pfam" id="PF01425">
    <property type="entry name" value="Amidase"/>
    <property type="match status" value="1"/>
</dbReference>
<dbReference type="SUPFAM" id="SSF75304">
    <property type="entry name" value="Amidase signature (AS) enzymes"/>
    <property type="match status" value="1"/>
</dbReference>